<dbReference type="PANTHER" id="PTHR46915:SF2">
    <property type="entry name" value="UBIQUITIN-LIKE PROTEASE 4"/>
    <property type="match status" value="1"/>
</dbReference>
<dbReference type="PANTHER" id="PTHR46915">
    <property type="entry name" value="UBIQUITIN-LIKE PROTEASE 4-RELATED"/>
    <property type="match status" value="1"/>
</dbReference>
<proteinExistence type="inferred from homology"/>
<dbReference type="Gene3D" id="1.10.418.20">
    <property type="match status" value="1"/>
</dbReference>
<dbReference type="Proteomes" id="UP000036987">
    <property type="component" value="Unassembled WGS sequence"/>
</dbReference>
<dbReference type="GO" id="GO:0070139">
    <property type="term" value="F:SUMO-specific endopeptidase activity"/>
    <property type="evidence" value="ECO:0000318"/>
    <property type="project" value="GO_Central"/>
</dbReference>
<dbReference type="GO" id="GO:0016929">
    <property type="term" value="F:deSUMOylase activity"/>
    <property type="evidence" value="ECO:0000318"/>
    <property type="project" value="GO_Central"/>
</dbReference>
<dbReference type="AlphaFoldDB" id="A0A0K9NRN3"/>
<evidence type="ECO:0000313" key="6">
    <source>
        <dbReference type="EMBL" id="KMZ59436.1"/>
    </source>
</evidence>
<reference evidence="7" key="1">
    <citation type="journal article" date="2016" name="Nature">
        <title>The genome of the seagrass Zostera marina reveals angiosperm adaptation to the sea.</title>
        <authorList>
            <person name="Olsen J.L."/>
            <person name="Rouze P."/>
            <person name="Verhelst B."/>
            <person name="Lin Y.-C."/>
            <person name="Bayer T."/>
            <person name="Collen J."/>
            <person name="Dattolo E."/>
            <person name="De Paoli E."/>
            <person name="Dittami S."/>
            <person name="Maumus F."/>
            <person name="Michel G."/>
            <person name="Kersting A."/>
            <person name="Lauritano C."/>
            <person name="Lohaus R."/>
            <person name="Toepel M."/>
            <person name="Tonon T."/>
            <person name="Vanneste K."/>
            <person name="Amirebrahimi M."/>
            <person name="Brakel J."/>
            <person name="Bostroem C."/>
            <person name="Chovatia M."/>
            <person name="Grimwood J."/>
            <person name="Jenkins J.W."/>
            <person name="Jueterbock A."/>
            <person name="Mraz A."/>
            <person name="Stam W.T."/>
            <person name="Tice H."/>
            <person name="Bornberg-Bauer E."/>
            <person name="Green P.J."/>
            <person name="Pearson G.A."/>
            <person name="Procaccini G."/>
            <person name="Duarte C.M."/>
            <person name="Schmutz J."/>
            <person name="Reusch T.B.H."/>
            <person name="Van de Peer Y."/>
        </authorList>
    </citation>
    <scope>NUCLEOTIDE SEQUENCE [LARGE SCALE GENOMIC DNA]</scope>
    <source>
        <strain evidence="7">cv. Finnish</strain>
    </source>
</reference>
<evidence type="ECO:0000256" key="1">
    <source>
        <dbReference type="ARBA" id="ARBA00005234"/>
    </source>
</evidence>
<sequence>MGEVTPKRKILFISDVAMVEAETSGRGGGGETTGNMTDRELREKIERMKGSAIAMDKLPDKGLKLRRSLKKLEEEEERRLKLIATCGLKNKDLRSKEVCMTQSVDFPDLQNQAKVCNILNTILDTKEVNGNFISDENLSSTTLDSKCSKQNELHNCNDDQNRITCLKSPSFGYKDGASLSSFNLLDDHPIAKRTRACKNHEVHWEWSKTDNVVLLDDEDVLPLQQTEEGREDSEMRESKIYYPSRDHPDFVEIYYSEINCLKPKLYLTSTIMNFYIQYLQNPVSLKGRPINEYHFFNTYFYKKLEKAVSCKVDKKENFSKLRRWLKGVNIFQKAYIFLPIHGDLHWSLAIICLPAKENESGPIILHLDSLGFHYSNSIFDNIKKYLEEEWRYMYENVPAAEVPIPKKIWDYLPQNIKKRKIMVPQQKNEYDCGLFVLYFMERFIGEAPERVKNKDLAKFGDKWFKPEEASELRKRLRELLKEKFRSGKLENNHGKSV</sequence>
<feature type="domain" description="Ubiquitin-like protease family profile" evidence="5">
    <location>
        <begin position="251"/>
        <end position="443"/>
    </location>
</feature>
<dbReference type="STRING" id="29655.A0A0K9NRN3"/>
<keyword evidence="4" id="KW-0788">Thiol protease</keyword>
<comment type="caution">
    <text evidence="6">The sequence shown here is derived from an EMBL/GenBank/DDBJ whole genome shotgun (WGS) entry which is preliminary data.</text>
</comment>
<evidence type="ECO:0000256" key="4">
    <source>
        <dbReference type="ARBA" id="ARBA00022807"/>
    </source>
</evidence>
<evidence type="ECO:0000256" key="2">
    <source>
        <dbReference type="ARBA" id="ARBA00022670"/>
    </source>
</evidence>
<keyword evidence="3" id="KW-0378">Hydrolase</keyword>
<dbReference type="PROSITE" id="PS50600">
    <property type="entry name" value="ULP_PROTEASE"/>
    <property type="match status" value="1"/>
</dbReference>
<organism evidence="6 7">
    <name type="scientific">Zostera marina</name>
    <name type="common">Eelgrass</name>
    <dbReference type="NCBI Taxonomy" id="29655"/>
    <lineage>
        <taxon>Eukaryota</taxon>
        <taxon>Viridiplantae</taxon>
        <taxon>Streptophyta</taxon>
        <taxon>Embryophyta</taxon>
        <taxon>Tracheophyta</taxon>
        <taxon>Spermatophyta</taxon>
        <taxon>Magnoliopsida</taxon>
        <taxon>Liliopsida</taxon>
        <taxon>Zosteraceae</taxon>
        <taxon>Zostera</taxon>
    </lineage>
</organism>
<accession>A0A0K9NRN3</accession>
<protein>
    <recommendedName>
        <fullName evidence="5">Ubiquitin-like protease family profile domain-containing protein</fullName>
    </recommendedName>
</protein>
<evidence type="ECO:0000313" key="7">
    <source>
        <dbReference type="Proteomes" id="UP000036987"/>
    </source>
</evidence>
<dbReference type="SUPFAM" id="SSF54001">
    <property type="entry name" value="Cysteine proteinases"/>
    <property type="match status" value="1"/>
</dbReference>
<comment type="similarity">
    <text evidence="1">Belongs to the peptidase C48 family.</text>
</comment>
<dbReference type="Pfam" id="PF02902">
    <property type="entry name" value="Peptidase_C48"/>
    <property type="match status" value="1"/>
</dbReference>
<name>A0A0K9NRN3_ZOSMR</name>
<dbReference type="GO" id="GO:0016926">
    <property type="term" value="P:protein desumoylation"/>
    <property type="evidence" value="ECO:0007669"/>
    <property type="project" value="UniProtKB-ARBA"/>
</dbReference>
<dbReference type="GO" id="GO:0006508">
    <property type="term" value="P:proteolysis"/>
    <property type="evidence" value="ECO:0007669"/>
    <property type="project" value="UniProtKB-KW"/>
</dbReference>
<dbReference type="InterPro" id="IPR038765">
    <property type="entry name" value="Papain-like_cys_pep_sf"/>
</dbReference>
<dbReference type="OrthoDB" id="442460at2759"/>
<dbReference type="GO" id="GO:0005634">
    <property type="term" value="C:nucleus"/>
    <property type="evidence" value="ECO:0000318"/>
    <property type="project" value="GO_Central"/>
</dbReference>
<keyword evidence="2" id="KW-0645">Protease</keyword>
<dbReference type="InterPro" id="IPR003653">
    <property type="entry name" value="Peptidase_C48_C"/>
</dbReference>
<dbReference type="Gene3D" id="3.30.310.130">
    <property type="entry name" value="Ubiquitin-related"/>
    <property type="match status" value="1"/>
</dbReference>
<dbReference type="EMBL" id="LFYR01001785">
    <property type="protein sequence ID" value="KMZ59436.1"/>
    <property type="molecule type" value="Genomic_DNA"/>
</dbReference>
<evidence type="ECO:0000259" key="5">
    <source>
        <dbReference type="PROSITE" id="PS50600"/>
    </source>
</evidence>
<evidence type="ECO:0000256" key="3">
    <source>
        <dbReference type="ARBA" id="ARBA00022801"/>
    </source>
</evidence>
<keyword evidence="7" id="KW-1185">Reference proteome</keyword>
<gene>
    <name evidence="6" type="ORF">ZOSMA_68G00230</name>
</gene>